<keyword evidence="6" id="KW-1185">Reference proteome</keyword>
<dbReference type="InterPro" id="IPR027417">
    <property type="entry name" value="P-loop_NTPase"/>
</dbReference>
<dbReference type="AlphaFoldDB" id="A0A1M4PL60"/>
<dbReference type="InterPro" id="IPR003439">
    <property type="entry name" value="ABC_transporter-like_ATP-bd"/>
</dbReference>
<keyword evidence="1" id="KW-0813">Transport</keyword>
<evidence type="ECO:0000259" key="4">
    <source>
        <dbReference type="PROSITE" id="PS50893"/>
    </source>
</evidence>
<dbReference type="GO" id="GO:1903806">
    <property type="term" value="P:L-isoleucine import across plasma membrane"/>
    <property type="evidence" value="ECO:0007669"/>
    <property type="project" value="TreeGrafter"/>
</dbReference>
<dbReference type="InterPro" id="IPR032823">
    <property type="entry name" value="BCA_ABC_TP_C"/>
</dbReference>
<dbReference type="GO" id="GO:0015188">
    <property type="term" value="F:L-isoleucine transmembrane transporter activity"/>
    <property type="evidence" value="ECO:0007669"/>
    <property type="project" value="TreeGrafter"/>
</dbReference>
<feature type="domain" description="ABC transporter" evidence="4">
    <location>
        <begin position="2"/>
        <end position="249"/>
    </location>
</feature>
<dbReference type="SMART" id="SM00382">
    <property type="entry name" value="AAA"/>
    <property type="match status" value="1"/>
</dbReference>
<dbReference type="GO" id="GO:0042941">
    <property type="term" value="P:D-alanine transmembrane transport"/>
    <property type="evidence" value="ECO:0007669"/>
    <property type="project" value="TreeGrafter"/>
</dbReference>
<dbReference type="GO" id="GO:0016887">
    <property type="term" value="F:ATP hydrolysis activity"/>
    <property type="evidence" value="ECO:0007669"/>
    <property type="project" value="InterPro"/>
</dbReference>
<dbReference type="RefSeq" id="WP_035142795.1">
    <property type="nucleotide sequence ID" value="NZ_LT669839.1"/>
</dbReference>
<dbReference type="PROSITE" id="PS00211">
    <property type="entry name" value="ABC_TRANSPORTER_1"/>
    <property type="match status" value="1"/>
</dbReference>
<reference evidence="5 6" key="1">
    <citation type="submission" date="2016-11" db="EMBL/GenBank/DDBJ databases">
        <authorList>
            <person name="Manzoor S."/>
        </authorList>
    </citation>
    <scope>NUCLEOTIDE SEQUENCE [LARGE SCALE GENOMIC DNA]</scope>
    <source>
        <strain evidence="5">Clostridium ultunense strain Esp</strain>
    </source>
</reference>
<dbReference type="InterPro" id="IPR017871">
    <property type="entry name" value="ABC_transporter-like_CS"/>
</dbReference>
<evidence type="ECO:0000313" key="6">
    <source>
        <dbReference type="Proteomes" id="UP000245423"/>
    </source>
</evidence>
<dbReference type="GO" id="GO:0005886">
    <property type="term" value="C:plasma membrane"/>
    <property type="evidence" value="ECO:0007669"/>
    <property type="project" value="TreeGrafter"/>
</dbReference>
<evidence type="ECO:0000313" key="5">
    <source>
        <dbReference type="EMBL" id="SHD76198.1"/>
    </source>
</evidence>
<accession>A0A1M4PL60</accession>
<dbReference type="SUPFAM" id="SSF52540">
    <property type="entry name" value="P-loop containing nucleoside triphosphate hydrolases"/>
    <property type="match status" value="1"/>
</dbReference>
<name>A0A1M4PL60_9FIRM</name>
<protein>
    <submittedName>
        <fullName evidence="5">Leucine/isoleucine/valine transporter subunit ATP-binding component of ABC superfamily</fullName>
    </submittedName>
</protein>
<dbReference type="InterPro" id="IPR051120">
    <property type="entry name" value="ABC_AA/LPS_Transport"/>
</dbReference>
<dbReference type="GO" id="GO:0015192">
    <property type="term" value="F:L-phenylalanine transmembrane transporter activity"/>
    <property type="evidence" value="ECO:0007669"/>
    <property type="project" value="TreeGrafter"/>
</dbReference>
<dbReference type="Pfam" id="PF00005">
    <property type="entry name" value="ABC_tran"/>
    <property type="match status" value="1"/>
</dbReference>
<gene>
    <name evidence="5" type="primary">livG</name>
    <name evidence="5" type="ORF">CUESP1_0818</name>
</gene>
<dbReference type="Pfam" id="PF12399">
    <property type="entry name" value="BCA_ABC_TP_C"/>
    <property type="match status" value="1"/>
</dbReference>
<dbReference type="InterPro" id="IPR003593">
    <property type="entry name" value="AAA+_ATPase"/>
</dbReference>
<keyword evidence="3 5" id="KW-0067">ATP-binding</keyword>
<dbReference type="GO" id="GO:0005524">
    <property type="term" value="F:ATP binding"/>
    <property type="evidence" value="ECO:0007669"/>
    <property type="project" value="UniProtKB-KW"/>
</dbReference>
<dbReference type="FunFam" id="3.40.50.300:FF:000421">
    <property type="entry name" value="Branched-chain amino acid ABC transporter ATP-binding protein"/>
    <property type="match status" value="1"/>
</dbReference>
<evidence type="ECO:0000256" key="2">
    <source>
        <dbReference type="ARBA" id="ARBA00022741"/>
    </source>
</evidence>
<dbReference type="Gene3D" id="3.40.50.300">
    <property type="entry name" value="P-loop containing nucleotide triphosphate hydrolases"/>
    <property type="match status" value="1"/>
</dbReference>
<dbReference type="CDD" id="cd03219">
    <property type="entry name" value="ABC_Mj1267_LivG_branched"/>
    <property type="match status" value="1"/>
</dbReference>
<dbReference type="Proteomes" id="UP000245423">
    <property type="component" value="Chromosome 1"/>
</dbReference>
<dbReference type="GO" id="GO:0015808">
    <property type="term" value="P:L-alanine transport"/>
    <property type="evidence" value="ECO:0007669"/>
    <property type="project" value="TreeGrafter"/>
</dbReference>
<dbReference type="GO" id="GO:1903805">
    <property type="term" value="P:L-valine import across plasma membrane"/>
    <property type="evidence" value="ECO:0007669"/>
    <property type="project" value="TreeGrafter"/>
</dbReference>
<dbReference type="GO" id="GO:0005304">
    <property type="term" value="F:L-valine transmembrane transporter activity"/>
    <property type="evidence" value="ECO:0007669"/>
    <property type="project" value="TreeGrafter"/>
</dbReference>
<organism evidence="5 6">
    <name type="scientific">[Clostridium] ultunense Esp</name>
    <dbReference type="NCBI Taxonomy" id="1288971"/>
    <lineage>
        <taxon>Bacteria</taxon>
        <taxon>Bacillati</taxon>
        <taxon>Bacillota</taxon>
        <taxon>Tissierellia</taxon>
        <taxon>Tissierellales</taxon>
        <taxon>Tepidimicrobiaceae</taxon>
        <taxon>Schnuerera</taxon>
    </lineage>
</organism>
<dbReference type="PANTHER" id="PTHR45772">
    <property type="entry name" value="CONSERVED COMPONENT OF ABC TRANSPORTER FOR NATURAL AMINO ACIDS-RELATED"/>
    <property type="match status" value="1"/>
</dbReference>
<proteinExistence type="predicted"/>
<evidence type="ECO:0000256" key="3">
    <source>
        <dbReference type="ARBA" id="ARBA00022840"/>
    </source>
</evidence>
<dbReference type="PROSITE" id="PS50893">
    <property type="entry name" value="ABC_TRANSPORTER_2"/>
    <property type="match status" value="1"/>
</dbReference>
<evidence type="ECO:0000256" key="1">
    <source>
        <dbReference type="ARBA" id="ARBA00022448"/>
    </source>
</evidence>
<sequence>MLKLNDVTIKFGGLTAVNQVSAEIAKGSIFGLIGPNGAGKTTLFNIISGVYAPTSGSVIFNGKEIQGTAPYKINQLGISRTYQNINLFKKMSVLENVKVGCHSISNAGLFDAILRTKNQKKEEKLIEEKSLEILEFMDLKDKAYYKASNLSYGEQRRLEISRALASDPQLILLDEPAAGMNGREKEELSETIRKINERGITVLLVEHDMKLVMNVTDIICVLNYGKKIALGEPAYIQSHPDVIEAYLGGDLND</sequence>
<dbReference type="PANTHER" id="PTHR45772:SF7">
    <property type="entry name" value="AMINO ACID ABC TRANSPORTER ATP-BINDING PROTEIN"/>
    <property type="match status" value="1"/>
</dbReference>
<keyword evidence="2" id="KW-0547">Nucleotide-binding</keyword>
<dbReference type="EMBL" id="LT669839">
    <property type="protein sequence ID" value="SHD76198.1"/>
    <property type="molecule type" value="Genomic_DNA"/>
</dbReference>